<reference evidence="3" key="3">
    <citation type="submission" date="2025-09" db="UniProtKB">
        <authorList>
            <consortium name="Ensembl"/>
        </authorList>
    </citation>
    <scope>IDENTIFICATION</scope>
</reference>
<evidence type="ECO:0000256" key="1">
    <source>
        <dbReference type="ARBA" id="ARBA00022614"/>
    </source>
</evidence>
<dbReference type="Proteomes" id="UP000472271">
    <property type="component" value="Chromosome 1"/>
</dbReference>
<accession>A0A673BGK4</accession>
<keyword evidence="2" id="KW-0677">Repeat</keyword>
<dbReference type="Pfam" id="PF13516">
    <property type="entry name" value="LRR_6"/>
    <property type="match status" value="2"/>
</dbReference>
<dbReference type="Ensembl" id="ENSSORT00005040796.1">
    <property type="protein sequence ID" value="ENSSORP00005039762.1"/>
    <property type="gene ID" value="ENSSORG00005018575.1"/>
</dbReference>
<sequence length="86" mass="9327">MSLIFLELDLGCNCIGDSGVEKLVQGLTNPNCKLKTLRLQGCGLTSPACRHLATALRRSQRLRELDLSINHGCPTHFSSGATFTLI</sequence>
<keyword evidence="1" id="KW-0433">Leucine-rich repeat</keyword>
<dbReference type="Gene3D" id="3.80.10.10">
    <property type="entry name" value="Ribonuclease Inhibitor"/>
    <property type="match status" value="1"/>
</dbReference>
<dbReference type="AlphaFoldDB" id="A0A673BGK4"/>
<evidence type="ECO:0000313" key="4">
    <source>
        <dbReference type="Proteomes" id="UP000472271"/>
    </source>
</evidence>
<dbReference type="InterPro" id="IPR001611">
    <property type="entry name" value="Leu-rich_rpt"/>
</dbReference>
<dbReference type="SUPFAM" id="SSF52047">
    <property type="entry name" value="RNI-like"/>
    <property type="match status" value="1"/>
</dbReference>
<evidence type="ECO:0000256" key="2">
    <source>
        <dbReference type="ARBA" id="ARBA00022737"/>
    </source>
</evidence>
<dbReference type="PANTHER" id="PTHR24106">
    <property type="entry name" value="NACHT, LRR AND CARD DOMAINS-CONTAINING"/>
    <property type="match status" value="1"/>
</dbReference>
<evidence type="ECO:0000313" key="3">
    <source>
        <dbReference type="Ensembl" id="ENSSORP00005039762.1"/>
    </source>
</evidence>
<dbReference type="InParanoid" id="A0A673BGK4"/>
<name>A0A673BGK4_9TELE</name>
<proteinExistence type="predicted"/>
<dbReference type="SMART" id="SM00368">
    <property type="entry name" value="LRR_RI"/>
    <property type="match status" value="2"/>
</dbReference>
<reference evidence="3" key="2">
    <citation type="submission" date="2025-08" db="UniProtKB">
        <authorList>
            <consortium name="Ensembl"/>
        </authorList>
    </citation>
    <scope>IDENTIFICATION</scope>
</reference>
<dbReference type="InterPro" id="IPR032675">
    <property type="entry name" value="LRR_dom_sf"/>
</dbReference>
<dbReference type="InterPro" id="IPR051261">
    <property type="entry name" value="NLR"/>
</dbReference>
<protein>
    <submittedName>
        <fullName evidence="3">Uncharacterized protein</fullName>
    </submittedName>
</protein>
<reference evidence="3" key="1">
    <citation type="submission" date="2019-06" db="EMBL/GenBank/DDBJ databases">
        <authorList>
            <consortium name="Wellcome Sanger Institute Data Sharing"/>
        </authorList>
    </citation>
    <scope>NUCLEOTIDE SEQUENCE [LARGE SCALE GENOMIC DNA]</scope>
</reference>
<organism evidence="3 4">
    <name type="scientific">Sphaeramia orbicularis</name>
    <name type="common">orbiculate cardinalfish</name>
    <dbReference type="NCBI Taxonomy" id="375764"/>
    <lineage>
        <taxon>Eukaryota</taxon>
        <taxon>Metazoa</taxon>
        <taxon>Chordata</taxon>
        <taxon>Craniata</taxon>
        <taxon>Vertebrata</taxon>
        <taxon>Euteleostomi</taxon>
        <taxon>Actinopterygii</taxon>
        <taxon>Neopterygii</taxon>
        <taxon>Teleostei</taxon>
        <taxon>Neoteleostei</taxon>
        <taxon>Acanthomorphata</taxon>
        <taxon>Gobiaria</taxon>
        <taxon>Kurtiformes</taxon>
        <taxon>Apogonoidei</taxon>
        <taxon>Apogonidae</taxon>
        <taxon>Apogoninae</taxon>
        <taxon>Sphaeramia</taxon>
    </lineage>
</organism>
<keyword evidence="4" id="KW-1185">Reference proteome</keyword>